<dbReference type="EMBL" id="QVQW01000094">
    <property type="protein sequence ID" value="RKU40687.1"/>
    <property type="molecule type" value="Genomic_DNA"/>
</dbReference>
<reference evidence="4 5" key="1">
    <citation type="submission" date="2018-08" db="EMBL/GenBank/DDBJ databases">
        <title>Draft genome of the lignicolous fungus Coniochaeta pulveracea.</title>
        <authorList>
            <person name="Borstlap C.J."/>
            <person name="De Witt R.N."/>
            <person name="Botha A."/>
            <person name="Volschenk H."/>
        </authorList>
    </citation>
    <scope>NUCLEOTIDE SEQUENCE [LARGE SCALE GENOMIC DNA]</scope>
    <source>
        <strain evidence="4 5">CAB683</strain>
    </source>
</reference>
<dbReference type="Proteomes" id="UP000275385">
    <property type="component" value="Unassembled WGS sequence"/>
</dbReference>
<evidence type="ECO:0000313" key="5">
    <source>
        <dbReference type="Proteomes" id="UP000275385"/>
    </source>
</evidence>
<gene>
    <name evidence="4" type="ORF">DL546_000798</name>
</gene>
<dbReference type="PANTHER" id="PTHR35185:SF2">
    <property type="entry name" value="EXTRACELLULAR PROLINE-SERINE RICH PROTEIN (AFU_ORTHOLOGUE AFUA_8G07090)"/>
    <property type="match status" value="1"/>
</dbReference>
<evidence type="ECO:0000256" key="1">
    <source>
        <dbReference type="ARBA" id="ARBA00022729"/>
    </source>
</evidence>
<accession>A0A420XYG0</accession>
<protein>
    <recommendedName>
        <fullName evidence="3">Yeast cell wall synthesis Kre9/Knh1-like N-terminal domain-containing protein</fullName>
    </recommendedName>
</protein>
<evidence type="ECO:0000259" key="3">
    <source>
        <dbReference type="Pfam" id="PF10342"/>
    </source>
</evidence>
<keyword evidence="5" id="KW-1185">Reference proteome</keyword>
<name>A0A420XYG0_9PEZI</name>
<feature type="chain" id="PRO_5019007780" description="Yeast cell wall synthesis Kre9/Knh1-like N-terminal domain-containing protein" evidence="2">
    <location>
        <begin position="18"/>
        <end position="216"/>
    </location>
</feature>
<sequence length="216" mass="22703">MVRLLSLVALAAPLVAAIEFTDPAANATLTKGQNYDLTWSTVDTDPSLFSIYLVNFFNWPPSYQLLAENVETGSGAASVRVPCNIDNSWGYQFNAINGTNVYVIYAQTPKFSIGGADCVDPTPAETCPPAATVTVSKTLSVKASVTTVITRITKAVCPATIGWSSGYDHPVTLTEVPHPPGVTAAPTGPAANENFATTSTIYSTVFRDLSEGCGAC</sequence>
<organism evidence="4 5">
    <name type="scientific">Coniochaeta pulveracea</name>
    <dbReference type="NCBI Taxonomy" id="177199"/>
    <lineage>
        <taxon>Eukaryota</taxon>
        <taxon>Fungi</taxon>
        <taxon>Dikarya</taxon>
        <taxon>Ascomycota</taxon>
        <taxon>Pezizomycotina</taxon>
        <taxon>Sordariomycetes</taxon>
        <taxon>Sordariomycetidae</taxon>
        <taxon>Coniochaetales</taxon>
        <taxon>Coniochaetaceae</taxon>
        <taxon>Coniochaeta</taxon>
    </lineage>
</organism>
<dbReference type="STRING" id="177199.A0A420XYG0"/>
<dbReference type="AlphaFoldDB" id="A0A420XYG0"/>
<dbReference type="Pfam" id="PF10342">
    <property type="entry name" value="Kre9_KNH"/>
    <property type="match status" value="1"/>
</dbReference>
<dbReference type="OrthoDB" id="5420143at2759"/>
<proteinExistence type="predicted"/>
<dbReference type="InterPro" id="IPR052479">
    <property type="entry name" value="GPI-anchor_Adhesion_Reg"/>
</dbReference>
<evidence type="ECO:0000256" key="2">
    <source>
        <dbReference type="SAM" id="SignalP"/>
    </source>
</evidence>
<dbReference type="PANTHER" id="PTHR35185">
    <property type="entry name" value="SERINE/THREONINE-RICH PROTEIN ADG2-RELATED"/>
    <property type="match status" value="1"/>
</dbReference>
<feature type="domain" description="Yeast cell wall synthesis Kre9/Knh1-like N-terminal" evidence="3">
    <location>
        <begin position="23"/>
        <end position="113"/>
    </location>
</feature>
<feature type="signal peptide" evidence="2">
    <location>
        <begin position="1"/>
        <end position="17"/>
    </location>
</feature>
<keyword evidence="1 2" id="KW-0732">Signal</keyword>
<comment type="caution">
    <text evidence="4">The sequence shown here is derived from an EMBL/GenBank/DDBJ whole genome shotgun (WGS) entry which is preliminary data.</text>
</comment>
<dbReference type="InterPro" id="IPR018466">
    <property type="entry name" value="Kre9/Knh1-like_N"/>
</dbReference>
<evidence type="ECO:0000313" key="4">
    <source>
        <dbReference type="EMBL" id="RKU40687.1"/>
    </source>
</evidence>